<keyword evidence="3 9" id="KW-0547">Nucleotide-binding</keyword>
<dbReference type="GO" id="GO:0005525">
    <property type="term" value="F:GTP binding"/>
    <property type="evidence" value="ECO:0007669"/>
    <property type="project" value="UniProtKB-KW"/>
</dbReference>
<keyword evidence="4 10" id="KW-0460">Magnesium</keyword>
<dbReference type="InterPro" id="IPR002013">
    <property type="entry name" value="SAC_dom"/>
</dbReference>
<dbReference type="PANTHER" id="PTHR46817">
    <property type="entry name" value="PHOSPHOINOSITIDE PHOSPHATASE SAC9-RELATED"/>
    <property type="match status" value="1"/>
</dbReference>
<name>A0AAV7ZAZ1_9EUKA</name>
<dbReference type="FunFam" id="3.40.50.300:FF:003800">
    <property type="entry name" value="Guanine nucleotide-binding protein G(k) subunit alpha"/>
    <property type="match status" value="1"/>
</dbReference>
<dbReference type="SUPFAM" id="SSF52540">
    <property type="entry name" value="P-loop containing nucleoside triphosphate hydrolases"/>
    <property type="match status" value="1"/>
</dbReference>
<reference evidence="13" key="1">
    <citation type="submission" date="2022-08" db="EMBL/GenBank/DDBJ databases">
        <title>Novel sulphate-reducing endosymbionts in the free-living metamonad Anaeramoeba.</title>
        <authorList>
            <person name="Jerlstrom-Hultqvist J."/>
            <person name="Cepicka I."/>
            <person name="Gallot-Lavallee L."/>
            <person name="Salas-Leiva D."/>
            <person name="Curtis B.A."/>
            <person name="Zahonova K."/>
            <person name="Pipaliya S."/>
            <person name="Dacks J."/>
            <person name="Roger A.J."/>
        </authorList>
    </citation>
    <scope>NUCLEOTIDE SEQUENCE</scope>
    <source>
        <strain evidence="13">Busselton2</strain>
    </source>
</reference>
<dbReference type="CDD" id="cd00066">
    <property type="entry name" value="G-alpha"/>
    <property type="match status" value="1"/>
</dbReference>
<dbReference type="Pfam" id="PF24790">
    <property type="entry name" value="SAC9_GBDL_1st"/>
    <property type="match status" value="1"/>
</dbReference>
<dbReference type="SUPFAM" id="SSF47895">
    <property type="entry name" value="Transducin (alpha subunit), insertion domain"/>
    <property type="match status" value="1"/>
</dbReference>
<dbReference type="GO" id="GO:0031683">
    <property type="term" value="F:G-protein beta/gamma-subunit complex binding"/>
    <property type="evidence" value="ECO:0007669"/>
    <property type="project" value="InterPro"/>
</dbReference>
<keyword evidence="1" id="KW-0519">Myristate</keyword>
<dbReference type="Gene3D" id="1.10.400.10">
    <property type="entry name" value="GI Alpha 1, domain 2-like"/>
    <property type="match status" value="1"/>
</dbReference>
<keyword evidence="6" id="KW-0564">Palmitate</keyword>
<evidence type="ECO:0000256" key="7">
    <source>
        <dbReference type="ARBA" id="ARBA00023224"/>
    </source>
</evidence>
<dbReference type="GO" id="GO:0007186">
    <property type="term" value="P:G protein-coupled receptor signaling pathway"/>
    <property type="evidence" value="ECO:0007669"/>
    <property type="project" value="InterPro"/>
</dbReference>
<feature type="region of interest" description="Disordered" evidence="11">
    <location>
        <begin position="1099"/>
        <end position="1123"/>
    </location>
</feature>
<keyword evidence="7" id="KW-0807">Transducer</keyword>
<feature type="binding site" evidence="9">
    <location>
        <begin position="46"/>
        <end position="51"/>
    </location>
    <ligand>
        <name>GTP</name>
        <dbReference type="ChEBI" id="CHEBI:37565"/>
    </ligand>
</feature>
<dbReference type="InterPro" id="IPR011025">
    <property type="entry name" value="GproteinA_insert"/>
</dbReference>
<feature type="binding site" evidence="9">
    <location>
        <position position="324"/>
    </location>
    <ligand>
        <name>GTP</name>
        <dbReference type="ChEBI" id="CHEBI:37565"/>
    </ligand>
</feature>
<dbReference type="SMART" id="SM00275">
    <property type="entry name" value="G_alpha"/>
    <property type="match status" value="1"/>
</dbReference>
<evidence type="ECO:0000259" key="12">
    <source>
        <dbReference type="PROSITE" id="PS50275"/>
    </source>
</evidence>
<keyword evidence="8" id="KW-0449">Lipoprotein</keyword>
<comment type="caution">
    <text evidence="13">The sequence shown here is derived from an EMBL/GenBank/DDBJ whole genome shotgun (WGS) entry which is preliminary data.</text>
</comment>
<evidence type="ECO:0000256" key="8">
    <source>
        <dbReference type="ARBA" id="ARBA00023288"/>
    </source>
</evidence>
<evidence type="ECO:0000256" key="2">
    <source>
        <dbReference type="ARBA" id="ARBA00022723"/>
    </source>
</evidence>
<dbReference type="InterPro" id="IPR057555">
    <property type="entry name" value="SAC9_GBDL_1st"/>
</dbReference>
<dbReference type="PRINTS" id="PR00318">
    <property type="entry name" value="GPROTEINA"/>
</dbReference>
<dbReference type="InterPro" id="IPR001019">
    <property type="entry name" value="Gprotein_alpha_su"/>
</dbReference>
<feature type="compositionally biased region" description="Acidic residues" evidence="11">
    <location>
        <begin position="1927"/>
        <end position="1938"/>
    </location>
</feature>
<dbReference type="Proteomes" id="UP001146793">
    <property type="component" value="Unassembled WGS sequence"/>
</dbReference>
<dbReference type="GO" id="GO:0046872">
    <property type="term" value="F:metal ion binding"/>
    <property type="evidence" value="ECO:0007669"/>
    <property type="project" value="UniProtKB-KW"/>
</dbReference>
<evidence type="ECO:0000256" key="5">
    <source>
        <dbReference type="ARBA" id="ARBA00023134"/>
    </source>
</evidence>
<gene>
    <name evidence="13" type="ORF">M0812_14913</name>
</gene>
<evidence type="ECO:0000313" key="14">
    <source>
        <dbReference type="Proteomes" id="UP001146793"/>
    </source>
</evidence>
<feature type="region of interest" description="Disordered" evidence="11">
    <location>
        <begin position="1"/>
        <end position="21"/>
    </location>
</feature>
<feature type="binding site" evidence="9">
    <location>
        <begin position="174"/>
        <end position="180"/>
    </location>
    <ligand>
        <name>GTP</name>
        <dbReference type="ChEBI" id="CHEBI:37565"/>
    </ligand>
</feature>
<dbReference type="PANTHER" id="PTHR46817:SF1">
    <property type="entry name" value="SAC DOMAIN-CONTAINING PROTEIN"/>
    <property type="match status" value="1"/>
</dbReference>
<keyword evidence="2 10" id="KW-0479">Metal-binding</keyword>
<protein>
    <submittedName>
        <fullName evidence="13">Phosphoinositide phosphatase sac9-related</fullName>
    </submittedName>
</protein>
<evidence type="ECO:0000313" key="13">
    <source>
        <dbReference type="EMBL" id="KAJ3438898.1"/>
    </source>
</evidence>
<organism evidence="13 14">
    <name type="scientific">Anaeramoeba flamelloides</name>
    <dbReference type="NCBI Taxonomy" id="1746091"/>
    <lineage>
        <taxon>Eukaryota</taxon>
        <taxon>Metamonada</taxon>
        <taxon>Anaeramoebidae</taxon>
        <taxon>Anaeramoeba</taxon>
    </lineage>
</organism>
<dbReference type="GO" id="GO:0016791">
    <property type="term" value="F:phosphatase activity"/>
    <property type="evidence" value="ECO:0007669"/>
    <property type="project" value="InterPro"/>
</dbReference>
<feature type="compositionally biased region" description="Low complexity" evidence="11">
    <location>
        <begin position="958"/>
        <end position="969"/>
    </location>
</feature>
<feature type="binding site" evidence="9">
    <location>
        <begin position="199"/>
        <end position="203"/>
    </location>
    <ligand>
        <name>GTP</name>
        <dbReference type="ChEBI" id="CHEBI:37565"/>
    </ligand>
</feature>
<feature type="domain" description="SAC" evidence="12">
    <location>
        <begin position="446"/>
        <end position="838"/>
    </location>
</feature>
<evidence type="ECO:0000256" key="3">
    <source>
        <dbReference type="ARBA" id="ARBA00022741"/>
    </source>
</evidence>
<dbReference type="EMBL" id="JANTQA010000032">
    <property type="protein sequence ID" value="KAJ3438898.1"/>
    <property type="molecule type" value="Genomic_DNA"/>
</dbReference>
<evidence type="ECO:0000256" key="4">
    <source>
        <dbReference type="ARBA" id="ARBA00022842"/>
    </source>
</evidence>
<accession>A0AAV7ZAZ1</accession>
<sequence length="2160" mass="252898">MGNKQKKIKERRKKELSKSEKIEKALQQEKEFQKQEIKFLLLGTGESGKSTFIKQLELIYKTGFDNEKRELYRRTIQKNLILHTKHLIHGTEILGIKIKNETKKLTKGFLEIDEMKPLTLELSERISKIWEDKGIKKVFRLRSTLQIPDSASYYLNDIQRIMKVKYQPTDKDILYCRIPTTGIVKVQFKVNDFVWTIVDVGGQRSERRKWIHQFDDVSVLIYVVALSEYDQKLYEDETINRMHESLETFDNTANNSFFLRTSCILIFNKMDLFEEKIQKVDPRTCFRDYRGGLNAVKAKKFISEKFKNLGQNKKRKVKMFFTTATYIISSLALRKDTQIISIDPYTGSLQYFGISGYDLFTNEQEAIHSLLCRENLAIHSKMKVPALIGYCVVGVCAWLIVAKRVEQTIHLHGGNRINTIVDSQFLRIPLIHFSKDPKITKQMELMKGFPIDGLHFYCDTMDITRPFPSIFRVEDYHPDYCWNTSLAEPFEKLGLRTHCVILLQGVASGKIIKTIENEQKLIEENRTQIMNIFLITRKTNLHPGTRYNARGLNHLSEPGNEAETEFVVWAENKDDGDIIWFSNISRRGTVPLHWKNEIASTVSTRPQVVIKKNPYEGCVEYYKRVIARNDCNNLTCLNLLKTKKKHPEITLSKYFEQSHKVVKNFLDIELKMLNFDWSKLVKLNGGITKYWNTIKPYIIEYDLNSGKLEKTSKKFENKYFNNLDFSGCKLDTGVVVSPDQSNFFILTTNKQRGFLRFNCADSLDRTNSSIFFFAQQIIAEICRRLGIGLRKVPKTRTKWPSFTLNFSNFKKSVDPLIFQAMAEIFVTNGDAMSILYTNSPSLHTSLIREYSNSLPSARKGVLIVLQRRYQNVKNDEKKQKRYELFLGINRHLNLNSMGKNNELVSQFPSYCLNTIPFEKIILNNTTILNERNKNNHNHNHNHNQNQNHNDDDDDDQDLGNNNKNIQKKGNFNKINNYTELLFRNNNIKWILPKKVPKVEIYLHLHKPCNITKMCLTVRNEFGVGKYPAYFDLYIGKHLPELKTIFIKKAIPFCNDGTKIWYNISKNKKQAFQKSFSNNNDDDEKNYNLDNTQQNMNMSNNNLSIANDEDDDDENNTNYNNISKKNDNHINITATANKNKINNDHDNDNNYYNNGFMFNENYKGGFNCDLFVHENEKNKKSNDQQRRNLKRKNKITNYNYYSKFSNTTSRIVLIKFYGIKEEYKKDFGEHLILGNINIFGTVPRKKSPNIARKKFQNKVTQKKINKLFNITLPESLQNENKIINIWKTNGKLNNISIIKDLNNNSIGNSIKKKKGGRVNDDKNDDDDDDIRGEFNQDKKQKKIINLNNLLNSEIIHNENRDNIKKLIVSNILKTPKRKKKKKSKNKKIKKRSLTREYSKDNLIYSPKISKNKSYSHREIKKFRSLSLTFEEFVKDEQSHSIDSLNFETENDESSQKSEFDNNELLNSQTKKINENNNGGNNHLNLLEMENNKKEINLNYDYNLISLPILIMDNYLEEFIEKKSIINKKKNDVLILKNENNNNSINLKTANLRKYQKKIKQIIQKKKKITFLDCLNFEYLRLQLQITKSERDIFFIKLKKNPIDFNPKNFIFYRDKTILKDILKNANIDNNKCSNPNCKKINNDDNLFNKNLINDDSGSLDDKKKNKNKKSTKCLYCLKRYCFDCMYPKPVKILEYMWNNKDKTLVCKFCYKKLIKQKQIINKLIKISKKVKPTNQFEILSKKDILKHERLNNLVFACFSLKEINFTPNHPHLASNQKQSQTKRYLRNILQFPYSCILSQVPTDHKSAPIESIMYPNFLTYKNFWFAPENCTKIEILIALGFESEIHEIQLIVDSLGYNQYDVPLIQIFGGNTWNDVKYIGNWDLKNHLKKKKLKIKPGSILTYSLPEKNNCKILKLLLILPQKENENVDDDNDDIDDHDDDLKMGNNDKGFERDSNSTEEEEKGDDKIKKKLNIHLGRIKINGLPKINLYQQNLDLKNLKVHINTKSIKKKLKKKKLIQKKKSVDSLKNISLHKSVFQRNCIEPDWVEYSKSFNTFHFGLNNLIISGFSYSSTPSEIVQDFSYPKTLKIYAVKTTSSGQPIKHQLVDYFTIPYSKNTDTLFFDFEMPIQTNKISFQLISKIPIDPEFFEDRISLFSPINLK</sequence>
<dbReference type="InterPro" id="IPR057553">
    <property type="entry name" value="SAC9_GBDL_2nd"/>
</dbReference>
<evidence type="ECO:0000256" key="11">
    <source>
        <dbReference type="SAM" id="MobiDB-lite"/>
    </source>
</evidence>
<feature type="compositionally biased region" description="Basic residues" evidence="11">
    <location>
        <begin position="1"/>
        <end position="15"/>
    </location>
</feature>
<feature type="binding site" evidence="9">
    <location>
        <begin position="149"/>
        <end position="150"/>
    </location>
    <ligand>
        <name>GTP</name>
        <dbReference type="ChEBI" id="CHEBI:37565"/>
    </ligand>
</feature>
<evidence type="ECO:0000256" key="9">
    <source>
        <dbReference type="PIRSR" id="PIRSR601019-1"/>
    </source>
</evidence>
<dbReference type="PROSITE" id="PS51882">
    <property type="entry name" value="G_ALPHA"/>
    <property type="match status" value="1"/>
</dbReference>
<dbReference type="Pfam" id="PF00503">
    <property type="entry name" value="G-alpha"/>
    <property type="match status" value="1"/>
</dbReference>
<feature type="binding site" evidence="9">
    <location>
        <begin position="268"/>
        <end position="271"/>
    </location>
    <ligand>
        <name>GTP</name>
        <dbReference type="ChEBI" id="CHEBI:37565"/>
    </ligand>
</feature>
<proteinExistence type="predicted"/>
<keyword evidence="5 9" id="KW-0342">GTP-binding</keyword>
<evidence type="ECO:0000256" key="6">
    <source>
        <dbReference type="ARBA" id="ARBA00023139"/>
    </source>
</evidence>
<dbReference type="Gene3D" id="3.40.50.300">
    <property type="entry name" value="P-loop containing nucleotide triphosphate hydrolases"/>
    <property type="match status" value="1"/>
</dbReference>
<dbReference type="Pfam" id="PF02383">
    <property type="entry name" value="Syja_N"/>
    <property type="match status" value="1"/>
</dbReference>
<feature type="region of interest" description="Disordered" evidence="11">
    <location>
        <begin position="1307"/>
        <end position="1333"/>
    </location>
</feature>
<feature type="region of interest" description="Disordered" evidence="11">
    <location>
        <begin position="931"/>
        <end position="969"/>
    </location>
</feature>
<feature type="binding site" evidence="10">
    <location>
        <position position="180"/>
    </location>
    <ligand>
        <name>Mg(2+)</name>
        <dbReference type="ChEBI" id="CHEBI:18420"/>
    </ligand>
</feature>
<dbReference type="PROSITE" id="PS50275">
    <property type="entry name" value="SAC"/>
    <property type="match status" value="1"/>
</dbReference>
<feature type="region of interest" description="Disordered" evidence="11">
    <location>
        <begin position="1927"/>
        <end position="1965"/>
    </location>
</feature>
<dbReference type="InterPro" id="IPR027417">
    <property type="entry name" value="P-loop_NTPase"/>
</dbReference>
<feature type="binding site" evidence="10">
    <location>
        <position position="50"/>
    </location>
    <ligand>
        <name>Mg(2+)</name>
        <dbReference type="ChEBI" id="CHEBI:18420"/>
    </ligand>
</feature>
<evidence type="ECO:0000256" key="10">
    <source>
        <dbReference type="PIRSR" id="PIRSR601019-2"/>
    </source>
</evidence>
<dbReference type="Pfam" id="PF24789">
    <property type="entry name" value="SAC9_GBDL_2nd"/>
    <property type="match status" value="1"/>
</dbReference>
<evidence type="ECO:0000256" key="1">
    <source>
        <dbReference type="ARBA" id="ARBA00022707"/>
    </source>
</evidence>
<dbReference type="GO" id="GO:0003924">
    <property type="term" value="F:GTPase activity"/>
    <property type="evidence" value="ECO:0007669"/>
    <property type="project" value="InterPro"/>
</dbReference>